<evidence type="ECO:0000313" key="3">
    <source>
        <dbReference type="Proteomes" id="UP000509626"/>
    </source>
</evidence>
<dbReference type="Pfam" id="PF02627">
    <property type="entry name" value="CMD"/>
    <property type="match status" value="1"/>
</dbReference>
<protein>
    <submittedName>
        <fullName evidence="2">Carboxymuconolactone decarboxylase family protein</fullName>
    </submittedName>
</protein>
<organism evidence="2 3">
    <name type="scientific">Halorarum salinum</name>
    <dbReference type="NCBI Taxonomy" id="2743089"/>
    <lineage>
        <taxon>Archaea</taxon>
        <taxon>Methanobacteriati</taxon>
        <taxon>Methanobacteriota</taxon>
        <taxon>Stenosarchaea group</taxon>
        <taxon>Halobacteria</taxon>
        <taxon>Halobacteriales</taxon>
        <taxon>Haloferacaceae</taxon>
        <taxon>Halorarum</taxon>
    </lineage>
</organism>
<dbReference type="InterPro" id="IPR003779">
    <property type="entry name" value="CMD-like"/>
</dbReference>
<accession>A0A7D5QBT9</accession>
<dbReference type="OrthoDB" id="343109at2157"/>
<dbReference type="AlphaFoldDB" id="A0A7D5QBT9"/>
<dbReference type="EMBL" id="CP058579">
    <property type="protein sequence ID" value="QLG62120.1"/>
    <property type="molecule type" value="Genomic_DNA"/>
</dbReference>
<dbReference type="Gene3D" id="1.20.1290.10">
    <property type="entry name" value="AhpD-like"/>
    <property type="match status" value="1"/>
</dbReference>
<dbReference type="PANTHER" id="PTHR34846:SF5">
    <property type="entry name" value="CARBOXYMUCONOLACTONE DECARBOXYLASE-LIKE DOMAIN-CONTAINING PROTEIN"/>
    <property type="match status" value="1"/>
</dbReference>
<reference evidence="2 3" key="1">
    <citation type="submission" date="2020-06" db="EMBL/GenBank/DDBJ databases">
        <title>NJ-3-1, isolated from saline soil.</title>
        <authorList>
            <person name="Cui H.L."/>
            <person name="Shi X."/>
        </authorList>
    </citation>
    <scope>NUCLEOTIDE SEQUENCE [LARGE SCALE GENOMIC DNA]</scope>
    <source>
        <strain evidence="2 3">NJ-3-1</strain>
    </source>
</reference>
<dbReference type="KEGG" id="halu:HUG12_10410"/>
<gene>
    <name evidence="2" type="ORF">HUG12_10410</name>
</gene>
<dbReference type="SUPFAM" id="SSF69118">
    <property type="entry name" value="AhpD-like"/>
    <property type="match status" value="1"/>
</dbReference>
<keyword evidence="3" id="KW-1185">Reference proteome</keyword>
<dbReference type="GeneID" id="56037875"/>
<dbReference type="RefSeq" id="WP_179268705.1">
    <property type="nucleotide sequence ID" value="NZ_CP058579.1"/>
</dbReference>
<dbReference type="InterPro" id="IPR029032">
    <property type="entry name" value="AhpD-like"/>
</dbReference>
<evidence type="ECO:0000313" key="2">
    <source>
        <dbReference type="EMBL" id="QLG62120.1"/>
    </source>
</evidence>
<proteinExistence type="predicted"/>
<name>A0A7D5QBT9_9EURY</name>
<sequence length="181" mass="19351">MARVPYTAPDDVPAEHRDLLVSALQDRPLNVYRALGNNPAVLAGLRGFLSSLWADTGLSERERELVILATAREVGNEYEWHQHVRIARGIGIPHDEVAAIGAGDFAPFEGHEAALLAYARATLRGEVDDDRHDAVAGAFDDATAVGVAALAEGYAALGGVIDALDVELEDGEAFVGWDPRE</sequence>
<dbReference type="Proteomes" id="UP000509626">
    <property type="component" value="Chromosome"/>
</dbReference>
<feature type="domain" description="Carboxymuconolactone decarboxylase-like" evidence="1">
    <location>
        <begin position="39"/>
        <end position="119"/>
    </location>
</feature>
<dbReference type="PANTHER" id="PTHR34846">
    <property type="entry name" value="4-CARBOXYMUCONOLACTONE DECARBOXYLASE FAMILY PROTEIN (AFU_ORTHOLOGUE AFUA_6G11590)"/>
    <property type="match status" value="1"/>
</dbReference>
<evidence type="ECO:0000259" key="1">
    <source>
        <dbReference type="Pfam" id="PF02627"/>
    </source>
</evidence>
<dbReference type="GO" id="GO:0051920">
    <property type="term" value="F:peroxiredoxin activity"/>
    <property type="evidence" value="ECO:0007669"/>
    <property type="project" value="InterPro"/>
</dbReference>